<evidence type="ECO:0000256" key="6">
    <source>
        <dbReference type="SAM" id="Phobius"/>
    </source>
</evidence>
<protein>
    <submittedName>
        <fullName evidence="7">Lipopolysaccharide biosynthesis protein</fullName>
    </submittedName>
</protein>
<dbReference type="InterPro" id="IPR050833">
    <property type="entry name" value="Poly_Biosynth_Transport"/>
</dbReference>
<dbReference type="EMBL" id="DXIJ01000126">
    <property type="protein sequence ID" value="HIV86339.1"/>
    <property type="molecule type" value="Genomic_DNA"/>
</dbReference>
<evidence type="ECO:0000256" key="2">
    <source>
        <dbReference type="ARBA" id="ARBA00022475"/>
    </source>
</evidence>
<evidence type="ECO:0000313" key="8">
    <source>
        <dbReference type="Proteomes" id="UP000824162"/>
    </source>
</evidence>
<feature type="transmembrane region" description="Helical" evidence="6">
    <location>
        <begin position="273"/>
        <end position="291"/>
    </location>
</feature>
<comment type="subcellular location">
    <subcellularLocation>
        <location evidence="1">Cell membrane</location>
        <topology evidence="1">Multi-pass membrane protein</topology>
    </subcellularLocation>
</comment>
<name>A0A9D1PSX1_9FIRM</name>
<evidence type="ECO:0000256" key="4">
    <source>
        <dbReference type="ARBA" id="ARBA00022989"/>
    </source>
</evidence>
<reference evidence="7" key="1">
    <citation type="journal article" date="2021" name="PeerJ">
        <title>Extensive microbial diversity within the chicken gut microbiome revealed by metagenomics and culture.</title>
        <authorList>
            <person name="Gilroy R."/>
            <person name="Ravi A."/>
            <person name="Getino M."/>
            <person name="Pursley I."/>
            <person name="Horton D.L."/>
            <person name="Alikhan N.F."/>
            <person name="Baker D."/>
            <person name="Gharbi K."/>
            <person name="Hall N."/>
            <person name="Watson M."/>
            <person name="Adriaenssens E.M."/>
            <person name="Foster-Nyarko E."/>
            <person name="Jarju S."/>
            <person name="Secka A."/>
            <person name="Antonio M."/>
            <person name="Oren A."/>
            <person name="Chaudhuri R.R."/>
            <person name="La Ragione R."/>
            <person name="Hildebrand F."/>
            <person name="Pallen M.J."/>
        </authorList>
    </citation>
    <scope>NUCLEOTIDE SEQUENCE</scope>
    <source>
        <strain evidence="7">5790</strain>
    </source>
</reference>
<dbReference type="AlphaFoldDB" id="A0A9D1PSX1"/>
<evidence type="ECO:0000313" key="7">
    <source>
        <dbReference type="EMBL" id="HIV86339.1"/>
    </source>
</evidence>
<feature type="transmembrane region" description="Helical" evidence="6">
    <location>
        <begin position="83"/>
        <end position="106"/>
    </location>
</feature>
<evidence type="ECO:0000256" key="1">
    <source>
        <dbReference type="ARBA" id="ARBA00004651"/>
    </source>
</evidence>
<gene>
    <name evidence="7" type="ORF">H9900_05985</name>
</gene>
<feature type="non-terminal residue" evidence="7">
    <location>
        <position position="1"/>
    </location>
</feature>
<feature type="transmembrane region" description="Helical" evidence="6">
    <location>
        <begin position="334"/>
        <end position="354"/>
    </location>
</feature>
<feature type="transmembrane region" description="Helical" evidence="6">
    <location>
        <begin position="366"/>
        <end position="384"/>
    </location>
</feature>
<comment type="caution">
    <text evidence="7">The sequence shown here is derived from an EMBL/GenBank/DDBJ whole genome shotgun (WGS) entry which is preliminary data.</text>
</comment>
<dbReference type="Proteomes" id="UP000824162">
    <property type="component" value="Unassembled WGS sequence"/>
</dbReference>
<dbReference type="PANTHER" id="PTHR30250:SF11">
    <property type="entry name" value="O-ANTIGEN TRANSPORTER-RELATED"/>
    <property type="match status" value="1"/>
</dbReference>
<sequence length="454" mass="51628">PLAEHDQKKIIRLMNLYKSAYRTIAFAVFAAGLCLVPFIQNIVTKVDVADNYVRLVFFMFLVQTASSYLFSYKASLLNADQKVYIVSLVTTIVKIIVEVINIVLLFVFKSYIVYLAVEILLTFATNMIISIQVDKMYPYLKGRDELLNVERRIVFKDIKNIFIGSLSGKITNSTDNILISVLVSTYEVGIYTGYSTLAMGLRRIIDQLDAATAGSVGNLMAEADGKRCDSVIKKMTFINYFFGSLFASCLYCLSTTAVSIMYGESYIYNTNTALGMLVVFFISLNFLMMALKNPLWRFMAVSGLFSKDKNISIIGSISNLIISVVFGLKFGTFGILLGTFATLLIQIILKIYLLYSKKFKINPFKYYLRLFIYTVIGVLIMLMADFICAEIEFNNLYLNFVVKAAVAVLVPFCINYTIFARTAEFEYLRDIMIRFAAKLYRIIEPRLKRRKLQK</sequence>
<proteinExistence type="predicted"/>
<dbReference type="PANTHER" id="PTHR30250">
    <property type="entry name" value="PST FAMILY PREDICTED COLANIC ACID TRANSPORTER"/>
    <property type="match status" value="1"/>
</dbReference>
<feature type="transmembrane region" description="Helical" evidence="6">
    <location>
        <begin position="112"/>
        <end position="133"/>
    </location>
</feature>
<feature type="transmembrane region" description="Helical" evidence="6">
    <location>
        <begin position="396"/>
        <end position="419"/>
    </location>
</feature>
<feature type="transmembrane region" description="Helical" evidence="6">
    <location>
        <begin position="311"/>
        <end position="328"/>
    </location>
</feature>
<reference evidence="7" key="2">
    <citation type="submission" date="2021-04" db="EMBL/GenBank/DDBJ databases">
        <authorList>
            <person name="Gilroy R."/>
        </authorList>
    </citation>
    <scope>NUCLEOTIDE SEQUENCE</scope>
    <source>
        <strain evidence="7">5790</strain>
    </source>
</reference>
<evidence type="ECO:0000256" key="5">
    <source>
        <dbReference type="ARBA" id="ARBA00023136"/>
    </source>
</evidence>
<accession>A0A9D1PSX1</accession>
<keyword evidence="5 6" id="KW-0472">Membrane</keyword>
<keyword evidence="2" id="KW-1003">Cell membrane</keyword>
<evidence type="ECO:0000256" key="3">
    <source>
        <dbReference type="ARBA" id="ARBA00022692"/>
    </source>
</evidence>
<keyword evidence="4 6" id="KW-1133">Transmembrane helix</keyword>
<feature type="transmembrane region" description="Helical" evidence="6">
    <location>
        <begin position="52"/>
        <end position="71"/>
    </location>
</feature>
<feature type="transmembrane region" description="Helical" evidence="6">
    <location>
        <begin position="20"/>
        <end position="40"/>
    </location>
</feature>
<dbReference type="GO" id="GO:0005886">
    <property type="term" value="C:plasma membrane"/>
    <property type="evidence" value="ECO:0007669"/>
    <property type="project" value="UniProtKB-SubCell"/>
</dbReference>
<feature type="transmembrane region" description="Helical" evidence="6">
    <location>
        <begin position="237"/>
        <end position="261"/>
    </location>
</feature>
<keyword evidence="3 6" id="KW-0812">Transmembrane</keyword>
<organism evidence="7 8">
    <name type="scientific">Candidatus Monoglobus merdigallinarum</name>
    <dbReference type="NCBI Taxonomy" id="2838698"/>
    <lineage>
        <taxon>Bacteria</taxon>
        <taxon>Bacillati</taxon>
        <taxon>Bacillota</taxon>
        <taxon>Clostridia</taxon>
        <taxon>Monoglobales</taxon>
        <taxon>Monoglobaceae</taxon>
        <taxon>Monoglobus</taxon>
    </lineage>
</organism>